<evidence type="ECO:0000313" key="3">
    <source>
        <dbReference type="Proteomes" id="UP000655751"/>
    </source>
</evidence>
<dbReference type="EMBL" id="JADMLG010000011">
    <property type="protein sequence ID" value="MBH0779499.1"/>
    <property type="molecule type" value="Genomic_DNA"/>
</dbReference>
<evidence type="ECO:0000256" key="1">
    <source>
        <dbReference type="SAM" id="Phobius"/>
    </source>
</evidence>
<comment type="caution">
    <text evidence="2">The sequence shown here is derived from an EMBL/GenBank/DDBJ whole genome shotgun (WGS) entry which is preliminary data.</text>
</comment>
<keyword evidence="1" id="KW-0472">Membrane</keyword>
<feature type="transmembrane region" description="Helical" evidence="1">
    <location>
        <begin position="72"/>
        <end position="91"/>
    </location>
</feature>
<feature type="transmembrane region" description="Helical" evidence="1">
    <location>
        <begin position="147"/>
        <end position="167"/>
    </location>
</feature>
<feature type="transmembrane region" description="Helical" evidence="1">
    <location>
        <begin position="187"/>
        <end position="213"/>
    </location>
</feature>
<feature type="transmembrane region" description="Helical" evidence="1">
    <location>
        <begin position="268"/>
        <end position="287"/>
    </location>
</feature>
<feature type="transmembrane region" description="Helical" evidence="1">
    <location>
        <begin position="39"/>
        <end position="60"/>
    </location>
</feature>
<feature type="transmembrane region" description="Helical" evidence="1">
    <location>
        <begin position="234"/>
        <end position="256"/>
    </location>
</feature>
<accession>A0A931IDL1</accession>
<keyword evidence="1" id="KW-1133">Transmembrane helix</keyword>
<organism evidence="2 3">
    <name type="scientific">Nocardia bovistercoris</name>
    <dbReference type="NCBI Taxonomy" id="2785916"/>
    <lineage>
        <taxon>Bacteria</taxon>
        <taxon>Bacillati</taxon>
        <taxon>Actinomycetota</taxon>
        <taxon>Actinomycetes</taxon>
        <taxon>Mycobacteriales</taxon>
        <taxon>Nocardiaceae</taxon>
        <taxon>Nocardia</taxon>
    </lineage>
</organism>
<reference evidence="2" key="1">
    <citation type="submission" date="2020-11" db="EMBL/GenBank/DDBJ databases">
        <title>Nocardia NEAU-351.nov., a novel actinomycete isolated from the cow dung.</title>
        <authorList>
            <person name="Zhang X."/>
        </authorList>
    </citation>
    <scope>NUCLEOTIDE SEQUENCE</scope>
    <source>
        <strain evidence="2">NEAU-351</strain>
    </source>
</reference>
<keyword evidence="3" id="KW-1185">Reference proteome</keyword>
<feature type="transmembrane region" description="Helical" evidence="1">
    <location>
        <begin position="119"/>
        <end position="135"/>
    </location>
</feature>
<evidence type="ECO:0000313" key="2">
    <source>
        <dbReference type="EMBL" id="MBH0779499.1"/>
    </source>
</evidence>
<feature type="transmembrane region" description="Helical" evidence="1">
    <location>
        <begin position="344"/>
        <end position="365"/>
    </location>
</feature>
<proteinExistence type="predicted"/>
<sequence>MSTGPCPDIADVMTRELGGFDCGGSPFVEFRNPADLSNWTLPVVEALMIAGSVYALWWAVRRLRRDGDPTNLALWFGAMVYLLVMEPPLYLPNKFGMMDRTGLNFVHNVFTVDIFYDRMPLYIVALYGAVPMLAYETTRALGVFRRFGLLAGALSVGMTHSAFYEIFDHIGPQLRWWAWNADAPSNSVFFDSVPLGSVTLFSAIGPAILAYLVARYVGRPTWAGQAPRGWSLTLRTIGIGVAVPILIVVVGALISIQQAIGGGDTGTAVLLTIELAGIWLAGGYFLVRAWLAGRAAGDLEPSPAVRNFGWIYLATFAILWATALPDLFDAEGGITSDNTPTGNIAFTILCFVVAAAATWAGGSGVRQPSEEPRAMSPAS</sequence>
<gene>
    <name evidence="2" type="ORF">IT779_24835</name>
</gene>
<protein>
    <submittedName>
        <fullName evidence="2">Uncharacterized protein</fullName>
    </submittedName>
</protein>
<dbReference type="RefSeq" id="WP_196151815.1">
    <property type="nucleotide sequence ID" value="NZ_JADMLG010000011.1"/>
</dbReference>
<dbReference type="Proteomes" id="UP000655751">
    <property type="component" value="Unassembled WGS sequence"/>
</dbReference>
<dbReference type="AlphaFoldDB" id="A0A931IDL1"/>
<feature type="transmembrane region" description="Helical" evidence="1">
    <location>
        <begin position="308"/>
        <end position="324"/>
    </location>
</feature>
<name>A0A931IDL1_9NOCA</name>
<keyword evidence="1" id="KW-0812">Transmembrane</keyword>